<dbReference type="InterPro" id="IPR002052">
    <property type="entry name" value="DNA_methylase_N6_adenine_CS"/>
</dbReference>
<comment type="similarity">
    <text evidence="1">Belongs to the methyltransferase superfamily. PrmA family.</text>
</comment>
<dbReference type="PANTHER" id="PTHR23290">
    <property type="entry name" value="RRNA N6-ADENOSINE-METHYLTRANSFERASE METTL5"/>
    <property type="match status" value="1"/>
</dbReference>
<sequence>MARVKLKTLEQYLQQVEVFDQPKIHLEQYATTPHLAACMLYTIQSSYGDLEGKMVADLGCGCGTLTFGSVMLGAGLCVGFDIDEDALDIFNGNREDLEMEGCDAVLCNVVNDLGDRWDNCFDTVVMNPPFGTRQKGVDMEFVKVGLKLANTAVYSLHKTSTRRHVLAAAQSWGVEAKVVAELRFNLPQTYKFHSKSSVDIEVDLVRFWFSKSKASCELMKS</sequence>
<dbReference type="PANTHER" id="PTHR23290:SF0">
    <property type="entry name" value="RRNA N6-ADENOSINE-METHYLTRANSFERASE METTL5"/>
    <property type="match status" value="1"/>
</dbReference>
<name>A0A1B6ER28_9HEMI</name>
<organism evidence="4">
    <name type="scientific">Cuerna arida</name>
    <dbReference type="NCBI Taxonomy" id="1464854"/>
    <lineage>
        <taxon>Eukaryota</taxon>
        <taxon>Metazoa</taxon>
        <taxon>Ecdysozoa</taxon>
        <taxon>Arthropoda</taxon>
        <taxon>Hexapoda</taxon>
        <taxon>Insecta</taxon>
        <taxon>Pterygota</taxon>
        <taxon>Neoptera</taxon>
        <taxon>Paraneoptera</taxon>
        <taxon>Hemiptera</taxon>
        <taxon>Auchenorrhyncha</taxon>
        <taxon>Membracoidea</taxon>
        <taxon>Cicadellidae</taxon>
        <taxon>Cicadellinae</taxon>
        <taxon>Proconiini</taxon>
        <taxon>Cuerna</taxon>
    </lineage>
</organism>
<evidence type="ECO:0000259" key="3">
    <source>
        <dbReference type="Pfam" id="PF05175"/>
    </source>
</evidence>
<evidence type="ECO:0000256" key="2">
    <source>
        <dbReference type="ARBA" id="ARBA00041374"/>
    </source>
</evidence>
<dbReference type="InterPro" id="IPR029063">
    <property type="entry name" value="SAM-dependent_MTases_sf"/>
</dbReference>
<dbReference type="CDD" id="cd02440">
    <property type="entry name" value="AdoMet_MTases"/>
    <property type="match status" value="1"/>
</dbReference>
<dbReference type="GO" id="GO:0003676">
    <property type="term" value="F:nucleic acid binding"/>
    <property type="evidence" value="ECO:0007669"/>
    <property type="project" value="InterPro"/>
</dbReference>
<dbReference type="AlphaFoldDB" id="A0A1B6ER28"/>
<protein>
    <recommendedName>
        <fullName evidence="2">Methyltransferase-like protein 5</fullName>
    </recommendedName>
</protein>
<gene>
    <name evidence="4" type="ORF">g.16476</name>
</gene>
<reference evidence="4" key="1">
    <citation type="submission" date="2015-11" db="EMBL/GenBank/DDBJ databases">
        <title>De novo transcriptome assembly of four potential Pierce s Disease insect vectors from Arizona vineyards.</title>
        <authorList>
            <person name="Tassone E.E."/>
        </authorList>
    </citation>
    <scope>NUCLEOTIDE SEQUENCE</scope>
</reference>
<dbReference type="SUPFAM" id="SSF53335">
    <property type="entry name" value="S-adenosyl-L-methionine-dependent methyltransferases"/>
    <property type="match status" value="1"/>
</dbReference>
<dbReference type="GO" id="GO:0008988">
    <property type="term" value="F:rRNA (adenine-N6-)-methyltransferase activity"/>
    <property type="evidence" value="ECO:0007669"/>
    <property type="project" value="TreeGrafter"/>
</dbReference>
<accession>A0A1B6ER28</accession>
<evidence type="ECO:0000313" key="4">
    <source>
        <dbReference type="EMBL" id="JAS40411.1"/>
    </source>
</evidence>
<proteinExistence type="inferred from homology"/>
<dbReference type="Pfam" id="PF05175">
    <property type="entry name" value="MTS"/>
    <property type="match status" value="1"/>
</dbReference>
<evidence type="ECO:0000256" key="1">
    <source>
        <dbReference type="ARBA" id="ARBA00009741"/>
    </source>
</evidence>
<feature type="domain" description="Methyltransferase small" evidence="3">
    <location>
        <begin position="51"/>
        <end position="140"/>
    </location>
</feature>
<dbReference type="InterPro" id="IPR051720">
    <property type="entry name" value="rRNA_MeTrfase/Polyamine_Synth"/>
</dbReference>
<dbReference type="Gene3D" id="3.40.50.150">
    <property type="entry name" value="Vaccinia Virus protein VP39"/>
    <property type="match status" value="1"/>
</dbReference>
<dbReference type="InterPro" id="IPR007848">
    <property type="entry name" value="Small_mtfrase_dom"/>
</dbReference>
<dbReference type="PROSITE" id="PS00092">
    <property type="entry name" value="N6_MTASE"/>
    <property type="match status" value="1"/>
</dbReference>
<dbReference type="EMBL" id="GECZ01029358">
    <property type="protein sequence ID" value="JAS40411.1"/>
    <property type="molecule type" value="Transcribed_RNA"/>
</dbReference>